<dbReference type="RefSeq" id="WP_240832218.1">
    <property type="nucleotide sequence ID" value="NZ_JAKWBL010000004.1"/>
</dbReference>
<dbReference type="EMBL" id="JAKWBL010000004">
    <property type="protein sequence ID" value="MCH5600210.1"/>
    <property type="molecule type" value="Genomic_DNA"/>
</dbReference>
<evidence type="ECO:0000313" key="3">
    <source>
        <dbReference type="Proteomes" id="UP001202248"/>
    </source>
</evidence>
<dbReference type="Proteomes" id="UP001202248">
    <property type="component" value="Unassembled WGS sequence"/>
</dbReference>
<keyword evidence="1" id="KW-0472">Membrane</keyword>
<gene>
    <name evidence="2" type="ORF">MKP09_20940</name>
</gene>
<evidence type="ECO:0000256" key="1">
    <source>
        <dbReference type="SAM" id="Phobius"/>
    </source>
</evidence>
<comment type="caution">
    <text evidence="2">The sequence shown here is derived from an EMBL/GenBank/DDBJ whole genome shotgun (WGS) entry which is preliminary data.</text>
</comment>
<reference evidence="2 3" key="1">
    <citation type="submission" date="2022-02" db="EMBL/GenBank/DDBJ databases">
        <authorList>
            <person name="Min J."/>
        </authorList>
    </citation>
    <scope>NUCLEOTIDE SEQUENCE [LARGE SCALE GENOMIC DNA]</scope>
    <source>
        <strain evidence="2 3">GR10-1</strain>
    </source>
</reference>
<keyword evidence="1" id="KW-1133">Transmembrane helix</keyword>
<proteinExistence type="predicted"/>
<evidence type="ECO:0000313" key="2">
    <source>
        <dbReference type="EMBL" id="MCH5600210.1"/>
    </source>
</evidence>
<name>A0ABS9SPB6_9BACT</name>
<feature type="transmembrane region" description="Helical" evidence="1">
    <location>
        <begin position="84"/>
        <end position="106"/>
    </location>
</feature>
<keyword evidence="3" id="KW-1185">Reference proteome</keyword>
<sequence length="112" mass="12235">MTQNQSLSTTSFISAALGRRMLIGAVIAFILIALFVSSVDNPNPAWPRLWVLKPLIIVPIAGAMGGAFYHIMDHLRRQMGFNKFITLIISIIGSIIALWLGSVLGLNGTLWN</sequence>
<feature type="transmembrane region" description="Helical" evidence="1">
    <location>
        <begin position="51"/>
        <end position="72"/>
    </location>
</feature>
<organism evidence="2 3">
    <name type="scientific">Niabella ginsengisoli</name>
    <dbReference type="NCBI Taxonomy" id="522298"/>
    <lineage>
        <taxon>Bacteria</taxon>
        <taxon>Pseudomonadati</taxon>
        <taxon>Bacteroidota</taxon>
        <taxon>Chitinophagia</taxon>
        <taxon>Chitinophagales</taxon>
        <taxon>Chitinophagaceae</taxon>
        <taxon>Niabella</taxon>
    </lineage>
</organism>
<protein>
    <recommendedName>
        <fullName evidence="4">Potassium transporter KefB</fullName>
    </recommendedName>
</protein>
<accession>A0ABS9SPB6</accession>
<keyword evidence="1" id="KW-0812">Transmembrane</keyword>
<feature type="transmembrane region" description="Helical" evidence="1">
    <location>
        <begin position="21"/>
        <end position="39"/>
    </location>
</feature>
<evidence type="ECO:0008006" key="4">
    <source>
        <dbReference type="Google" id="ProtNLM"/>
    </source>
</evidence>